<dbReference type="AlphaFoldDB" id="A0A5B7J636"/>
<keyword evidence="3" id="KW-1185">Reference proteome</keyword>
<evidence type="ECO:0000313" key="3">
    <source>
        <dbReference type="Proteomes" id="UP000324222"/>
    </source>
</evidence>
<feature type="region of interest" description="Disordered" evidence="1">
    <location>
        <begin position="30"/>
        <end position="65"/>
    </location>
</feature>
<comment type="caution">
    <text evidence="2">The sequence shown here is derived from an EMBL/GenBank/DDBJ whole genome shotgun (WGS) entry which is preliminary data.</text>
</comment>
<dbReference type="EMBL" id="VSRR010094340">
    <property type="protein sequence ID" value="MPC93281.1"/>
    <property type="molecule type" value="Genomic_DNA"/>
</dbReference>
<gene>
    <name evidence="2" type="ORF">E2C01_088404</name>
</gene>
<sequence length="65" mass="7372">MPPHLHALREGAGEVTPFRIDMVAACERTGKKGTRVRKERPSSEEREGRWTETPDTQREGGRVEV</sequence>
<evidence type="ECO:0000313" key="2">
    <source>
        <dbReference type="EMBL" id="MPC93281.1"/>
    </source>
</evidence>
<proteinExistence type="predicted"/>
<organism evidence="2 3">
    <name type="scientific">Portunus trituberculatus</name>
    <name type="common">Swimming crab</name>
    <name type="synonym">Neptunus trituberculatus</name>
    <dbReference type="NCBI Taxonomy" id="210409"/>
    <lineage>
        <taxon>Eukaryota</taxon>
        <taxon>Metazoa</taxon>
        <taxon>Ecdysozoa</taxon>
        <taxon>Arthropoda</taxon>
        <taxon>Crustacea</taxon>
        <taxon>Multicrustacea</taxon>
        <taxon>Malacostraca</taxon>
        <taxon>Eumalacostraca</taxon>
        <taxon>Eucarida</taxon>
        <taxon>Decapoda</taxon>
        <taxon>Pleocyemata</taxon>
        <taxon>Brachyura</taxon>
        <taxon>Eubrachyura</taxon>
        <taxon>Portunoidea</taxon>
        <taxon>Portunidae</taxon>
        <taxon>Portuninae</taxon>
        <taxon>Portunus</taxon>
    </lineage>
</organism>
<dbReference type="Proteomes" id="UP000324222">
    <property type="component" value="Unassembled WGS sequence"/>
</dbReference>
<feature type="compositionally biased region" description="Basic and acidic residues" evidence="1">
    <location>
        <begin position="39"/>
        <end position="65"/>
    </location>
</feature>
<reference evidence="2 3" key="1">
    <citation type="submission" date="2019-05" db="EMBL/GenBank/DDBJ databases">
        <title>Another draft genome of Portunus trituberculatus and its Hox gene families provides insights of decapod evolution.</title>
        <authorList>
            <person name="Jeong J.-H."/>
            <person name="Song I."/>
            <person name="Kim S."/>
            <person name="Choi T."/>
            <person name="Kim D."/>
            <person name="Ryu S."/>
            <person name="Kim W."/>
        </authorList>
    </citation>
    <scope>NUCLEOTIDE SEQUENCE [LARGE SCALE GENOMIC DNA]</scope>
    <source>
        <tissue evidence="2">Muscle</tissue>
    </source>
</reference>
<name>A0A5B7J636_PORTR</name>
<evidence type="ECO:0000256" key="1">
    <source>
        <dbReference type="SAM" id="MobiDB-lite"/>
    </source>
</evidence>
<accession>A0A5B7J636</accession>
<protein>
    <submittedName>
        <fullName evidence="2">Uncharacterized protein</fullName>
    </submittedName>
</protein>